<organism evidence="9 10">
    <name type="scientific">Desulfurococcus amylolyticus DSM 16532</name>
    <dbReference type="NCBI Taxonomy" id="768672"/>
    <lineage>
        <taxon>Archaea</taxon>
        <taxon>Thermoproteota</taxon>
        <taxon>Thermoprotei</taxon>
        <taxon>Desulfurococcales</taxon>
        <taxon>Desulfurococcaceae</taxon>
        <taxon>Desulfurococcus</taxon>
    </lineage>
</organism>
<evidence type="ECO:0000313" key="10">
    <source>
        <dbReference type="Proteomes" id="UP000006175"/>
    </source>
</evidence>
<dbReference type="NCBIfam" id="TIGR04178">
    <property type="entry name" value="exo_archaeo"/>
    <property type="match status" value="1"/>
</dbReference>
<name>I3XS80_DESAM</name>
<dbReference type="GO" id="GO:0008233">
    <property type="term" value="F:peptidase activity"/>
    <property type="evidence" value="ECO:0007669"/>
    <property type="project" value="UniProtKB-KW"/>
</dbReference>
<keyword evidence="2" id="KW-1003">Cell membrane</keyword>
<dbReference type="Pfam" id="PF09721">
    <property type="entry name" value="Exosortase_EpsH"/>
    <property type="match status" value="1"/>
</dbReference>
<evidence type="ECO:0000256" key="6">
    <source>
        <dbReference type="ARBA" id="ARBA00022989"/>
    </source>
</evidence>
<dbReference type="AlphaFoldDB" id="I3XS80"/>
<keyword evidence="6 8" id="KW-1133">Transmembrane helix</keyword>
<dbReference type="GO" id="GO:0006508">
    <property type="term" value="P:proteolysis"/>
    <property type="evidence" value="ECO:0007669"/>
    <property type="project" value="UniProtKB-KW"/>
</dbReference>
<gene>
    <name evidence="9" type="ORF">Desfe_0916</name>
</gene>
<protein>
    <submittedName>
        <fullName evidence="9">Exosortase EpsH-related protein</fullName>
    </submittedName>
</protein>
<feature type="transmembrane region" description="Helical" evidence="8">
    <location>
        <begin position="315"/>
        <end position="337"/>
    </location>
</feature>
<feature type="transmembrane region" description="Helical" evidence="8">
    <location>
        <begin position="71"/>
        <end position="90"/>
    </location>
</feature>
<keyword evidence="7 8" id="KW-0472">Membrane</keyword>
<feature type="transmembrane region" description="Helical" evidence="8">
    <location>
        <begin position="126"/>
        <end position="145"/>
    </location>
</feature>
<evidence type="ECO:0000256" key="7">
    <source>
        <dbReference type="ARBA" id="ARBA00023136"/>
    </source>
</evidence>
<keyword evidence="5" id="KW-0378">Hydrolase</keyword>
<evidence type="ECO:0000256" key="1">
    <source>
        <dbReference type="ARBA" id="ARBA00004651"/>
    </source>
</evidence>
<feature type="transmembrane region" description="Helical" evidence="8">
    <location>
        <begin position="12"/>
        <end position="29"/>
    </location>
</feature>
<dbReference type="eggNOG" id="arCOG11909">
    <property type="taxonomic scope" value="Archaea"/>
</dbReference>
<evidence type="ECO:0000256" key="8">
    <source>
        <dbReference type="SAM" id="Phobius"/>
    </source>
</evidence>
<keyword evidence="10" id="KW-1185">Reference proteome</keyword>
<feature type="transmembrane region" description="Helical" evidence="8">
    <location>
        <begin position="502"/>
        <end position="522"/>
    </location>
</feature>
<evidence type="ECO:0000313" key="9">
    <source>
        <dbReference type="EMBL" id="AFL66804.1"/>
    </source>
</evidence>
<dbReference type="GO" id="GO:0005886">
    <property type="term" value="C:plasma membrane"/>
    <property type="evidence" value="ECO:0007669"/>
    <property type="project" value="UniProtKB-SubCell"/>
</dbReference>
<dbReference type="Proteomes" id="UP000006175">
    <property type="component" value="Chromosome"/>
</dbReference>
<keyword evidence="4 8" id="KW-0812">Transmembrane</keyword>
<dbReference type="HOGENOM" id="CLU_511545_0_0_2"/>
<keyword evidence="3" id="KW-0645">Protease</keyword>
<comment type="subcellular location">
    <subcellularLocation>
        <location evidence="1">Cell membrane</location>
        <topology evidence="1">Multi-pass membrane protein</topology>
    </subcellularLocation>
</comment>
<dbReference type="EMBL" id="CP003321">
    <property type="protein sequence ID" value="AFL66804.1"/>
    <property type="molecule type" value="Genomic_DNA"/>
</dbReference>
<evidence type="ECO:0000256" key="4">
    <source>
        <dbReference type="ARBA" id="ARBA00022692"/>
    </source>
</evidence>
<feature type="transmembrane region" description="Helical" evidence="8">
    <location>
        <begin position="234"/>
        <end position="255"/>
    </location>
</feature>
<evidence type="ECO:0000256" key="2">
    <source>
        <dbReference type="ARBA" id="ARBA00022475"/>
    </source>
</evidence>
<evidence type="ECO:0000256" key="5">
    <source>
        <dbReference type="ARBA" id="ARBA00022801"/>
    </source>
</evidence>
<accession>I3XS80</accession>
<dbReference type="InterPro" id="IPR019127">
    <property type="entry name" value="Exosortase"/>
</dbReference>
<dbReference type="InterPro" id="IPR026392">
    <property type="entry name" value="Exo/Archaeosortase_dom"/>
</dbReference>
<feature type="transmembrane region" description="Helical" evidence="8">
    <location>
        <begin position="41"/>
        <end position="59"/>
    </location>
</feature>
<feature type="transmembrane region" description="Helical" evidence="8">
    <location>
        <begin position="102"/>
        <end position="120"/>
    </location>
</feature>
<feature type="transmembrane region" description="Helical" evidence="8">
    <location>
        <begin position="157"/>
        <end position="180"/>
    </location>
</feature>
<reference evidence="9 10" key="1">
    <citation type="journal article" date="2012" name="J. Bacteriol.">
        <title>Complete Genome Sequence of Desulfurococcus fermentans, a Hyperthermophilic Cellulolytic Crenarchaeon Isolated from a Freshwater Hot Spring in Kamchatka, Russia.</title>
        <authorList>
            <person name="Susanti D."/>
            <person name="Johnson E.F."/>
            <person name="Rodriguez J.R."/>
            <person name="Anderson I."/>
            <person name="Perevalova A.A."/>
            <person name="Kyrpides N."/>
            <person name="Lucas S."/>
            <person name="Han J."/>
            <person name="Lapidus A."/>
            <person name="Cheng J.F."/>
            <person name="Goodwin L."/>
            <person name="Pitluck S."/>
            <person name="Mavrommatis K."/>
            <person name="Peters L."/>
            <person name="Land M.L."/>
            <person name="Hauser L."/>
            <person name="Gopalan V."/>
            <person name="Chan P.P."/>
            <person name="Lowe T.M."/>
            <person name="Atomi H."/>
            <person name="Bonch-Osmolovskaya E.A."/>
            <person name="Woyke T."/>
            <person name="Mukhopadhyay B."/>
        </authorList>
    </citation>
    <scope>NUCLEOTIDE SEQUENCE [LARGE SCALE GENOMIC DNA]</scope>
    <source>
        <strain evidence="9 10">DSM 16532</strain>
    </source>
</reference>
<evidence type="ECO:0000256" key="3">
    <source>
        <dbReference type="ARBA" id="ARBA00022670"/>
    </source>
</evidence>
<feature type="transmembrane region" description="Helical" evidence="8">
    <location>
        <begin position="192"/>
        <end position="213"/>
    </location>
</feature>
<dbReference type="KEGG" id="dfd:Desfe_0916"/>
<proteinExistence type="predicted"/>
<feature type="transmembrane region" description="Helical" evidence="8">
    <location>
        <begin position="267"/>
        <end position="288"/>
    </location>
</feature>
<sequence>MEGGDGLRRFIYSIMVTALISSLLTTLYRDSIIAYLEELQVSEYSYLILLTPSSIFIIHRLTSLGSMGGFNIYKLISTVGTLAVSMSLYTLSRVVTEYSLQLEMYSLVLIIATIVLFIYGGFEKPWVPLAIIPLLLSMVPLPIGFISELARLLTAPLVITVSFLTGSPMVSTSMFQGIIIWDNEGVQRILEIAPECSGVGSLLTVLSLIPWIVYLSSQSRIPWPERIKGVAKSILVAALIVFAGNVARLALIVYVSRALGFDTAMSIFHYNSPVIYTGLATLTALLIAPKPSFRAGINAVNTVSRGFNSVDAAKILLLLFMVALYIAIALHISLPFAGTVYMNPVKLVENPASIVFNSTNTYVWMNTPSPLLGKTLGALSVYNIGISSGSNIAVGYVEVAESPSRFHGWQICLINQGYNIEKWWSEARNTTIVYTVISKDSTRLLLAYSVYMYPTGMGNLYVRISLFTPADGNLEDKAYWLNTILNNANIPSDTREMPLDSIMWSLYLGIALMLLPIIAGVVNARAHYFSLF</sequence>